<organism evidence="2 3">
    <name type="scientific">Trueperella pecoris</name>
    <dbReference type="NCBI Taxonomy" id="2733571"/>
    <lineage>
        <taxon>Bacteria</taxon>
        <taxon>Bacillati</taxon>
        <taxon>Actinomycetota</taxon>
        <taxon>Actinomycetes</taxon>
        <taxon>Actinomycetales</taxon>
        <taxon>Actinomycetaceae</taxon>
        <taxon>Trueperella</taxon>
    </lineage>
</organism>
<accession>A0A7M1QVW6</accession>
<keyword evidence="1" id="KW-0472">Membrane</keyword>
<feature type="transmembrane region" description="Helical" evidence="1">
    <location>
        <begin position="12"/>
        <end position="38"/>
    </location>
</feature>
<sequence>MLKKSGFKQTNIALFFGVLLFATSVLVVAFFFWGWIFGVLAHPPKMFESLRTDQYPSVIGNVVTASLTTAGGVSVFVLMALNYRKQLLEEHRQVESERYQRDATAHTRSRRFAEFTEMLSKRDPALVMAGLKGIEDLSDSFAESVAAEKAEEEAAVNQFKQQCVDVLCAFIRSEGHRFNADELESVESKQVEVNQGLALRVIQEHVSKDISVEEKSWSKCTFDLHETIVACPVKFENVAFQALVELWGTKFERSFYAYGARFADVNFNGVEFKGKRIDFRSSEFDEITFQGNVCFEGATFFNGASFKRSVHFGSEDGGVIGYPGRTIFVQDVHFKGAEFADFADFSKVVFRKDVFLSRVRARVLSMRGAKVTGTLNLNDSQITAGLKLEKIHICEDLTMNQLEFPSGNGTEPAIYPDYAEADFYGAQICGNVSADKVQLPSKIVVTGLTICGTEFPSGVLMERAEI</sequence>
<evidence type="ECO:0000313" key="2">
    <source>
        <dbReference type="EMBL" id="QOR45973.1"/>
    </source>
</evidence>
<feature type="transmembrane region" description="Helical" evidence="1">
    <location>
        <begin position="58"/>
        <end position="83"/>
    </location>
</feature>
<keyword evidence="3" id="KW-1185">Reference proteome</keyword>
<dbReference type="RefSeq" id="WP_197551398.1">
    <property type="nucleotide sequence ID" value="NZ_CP063213.1"/>
</dbReference>
<dbReference type="Proteomes" id="UP000595053">
    <property type="component" value="Chromosome"/>
</dbReference>
<keyword evidence="1" id="KW-1133">Transmembrane helix</keyword>
<evidence type="ECO:0000256" key="1">
    <source>
        <dbReference type="SAM" id="Phobius"/>
    </source>
</evidence>
<proteinExistence type="predicted"/>
<name>A0A7M1QVW6_9ACTO</name>
<evidence type="ECO:0000313" key="3">
    <source>
        <dbReference type="Proteomes" id="UP000595053"/>
    </source>
</evidence>
<reference evidence="2 3" key="1">
    <citation type="submission" date="2020-10" db="EMBL/GenBank/DDBJ databases">
        <title>Trueperella pecoris sp. nov. isolated from bovine and porcine specimens.</title>
        <authorList>
            <person name="Schoenecker L."/>
            <person name="Schnydrig P."/>
            <person name="Brodard I."/>
            <person name="Thomann A."/>
            <person name="Hemphill A."/>
            <person name="Rodriguez-Campos S."/>
            <person name="Perreten V."/>
            <person name="Jores J."/>
            <person name="Kittl S."/>
        </authorList>
    </citation>
    <scope>NUCLEOTIDE SEQUENCE [LARGE SCALE GENOMIC DNA]</scope>
    <source>
        <strain evidence="2 3">15A0121</strain>
    </source>
</reference>
<dbReference type="EMBL" id="CP063213">
    <property type="protein sequence ID" value="QOR45973.1"/>
    <property type="molecule type" value="Genomic_DNA"/>
</dbReference>
<protein>
    <recommendedName>
        <fullName evidence="4">Pentapeptide repeat-containing protein</fullName>
    </recommendedName>
</protein>
<dbReference type="Gene3D" id="2.160.20.80">
    <property type="entry name" value="E3 ubiquitin-protein ligase SopA"/>
    <property type="match status" value="1"/>
</dbReference>
<gene>
    <name evidence="2" type="ORF">INS88_01735</name>
</gene>
<keyword evidence="1" id="KW-0812">Transmembrane</keyword>
<dbReference type="AlphaFoldDB" id="A0A7M1QVW6"/>
<evidence type="ECO:0008006" key="4">
    <source>
        <dbReference type="Google" id="ProtNLM"/>
    </source>
</evidence>